<dbReference type="EC" id="2.3.2.31" evidence="2"/>
<organism evidence="10 12">
    <name type="scientific">Rotaria magnacalcarata</name>
    <dbReference type="NCBI Taxonomy" id="392030"/>
    <lineage>
        <taxon>Eukaryota</taxon>
        <taxon>Metazoa</taxon>
        <taxon>Spiralia</taxon>
        <taxon>Gnathifera</taxon>
        <taxon>Rotifera</taxon>
        <taxon>Eurotatoria</taxon>
        <taxon>Bdelloidea</taxon>
        <taxon>Philodinida</taxon>
        <taxon>Philodinidae</taxon>
        <taxon>Rotaria</taxon>
    </lineage>
</organism>
<dbReference type="GO" id="GO:0061630">
    <property type="term" value="F:ubiquitin protein ligase activity"/>
    <property type="evidence" value="ECO:0007669"/>
    <property type="project" value="UniProtKB-EC"/>
</dbReference>
<keyword evidence="8" id="KW-0862">Zinc</keyword>
<dbReference type="EMBL" id="CAJNOW010000708">
    <property type="protein sequence ID" value="CAF1289805.1"/>
    <property type="molecule type" value="Genomic_DNA"/>
</dbReference>
<evidence type="ECO:0000256" key="4">
    <source>
        <dbReference type="ARBA" id="ARBA00022723"/>
    </source>
</evidence>
<dbReference type="PROSITE" id="PS51873">
    <property type="entry name" value="TRIAD"/>
    <property type="match status" value="1"/>
</dbReference>
<dbReference type="AlphaFoldDB" id="A0A814M0T7"/>
<evidence type="ECO:0000313" key="11">
    <source>
        <dbReference type="EMBL" id="CAF1289805.1"/>
    </source>
</evidence>
<evidence type="ECO:0000256" key="7">
    <source>
        <dbReference type="ARBA" id="ARBA00022786"/>
    </source>
</evidence>
<dbReference type="InterPro" id="IPR044066">
    <property type="entry name" value="TRIAD_supradom"/>
</dbReference>
<dbReference type="InterPro" id="IPR031127">
    <property type="entry name" value="E3_UB_ligase_RBR"/>
</dbReference>
<evidence type="ECO:0000256" key="5">
    <source>
        <dbReference type="ARBA" id="ARBA00022737"/>
    </source>
</evidence>
<dbReference type="Pfam" id="PF01485">
    <property type="entry name" value="IBR"/>
    <property type="match status" value="1"/>
</dbReference>
<dbReference type="InterPro" id="IPR043145">
    <property type="entry name" value="Znf_ZZ_sf"/>
</dbReference>
<comment type="catalytic activity">
    <reaction evidence="1">
        <text>[E2 ubiquitin-conjugating enzyme]-S-ubiquitinyl-L-cysteine + [acceptor protein]-L-lysine = [E2 ubiquitin-conjugating enzyme]-L-cysteine + [acceptor protein]-N(6)-ubiquitinyl-L-lysine.</text>
        <dbReference type="EC" id="2.3.2.31"/>
    </reaction>
</comment>
<dbReference type="Gene3D" id="3.30.60.90">
    <property type="match status" value="1"/>
</dbReference>
<dbReference type="GO" id="GO:0008270">
    <property type="term" value="F:zinc ion binding"/>
    <property type="evidence" value="ECO:0007669"/>
    <property type="project" value="UniProtKB-KW"/>
</dbReference>
<dbReference type="GO" id="GO:0016567">
    <property type="term" value="P:protein ubiquitination"/>
    <property type="evidence" value="ECO:0007669"/>
    <property type="project" value="InterPro"/>
</dbReference>
<keyword evidence="7" id="KW-0833">Ubl conjugation pathway</keyword>
<evidence type="ECO:0000313" key="10">
    <source>
        <dbReference type="EMBL" id="CAF1072295.1"/>
    </source>
</evidence>
<keyword evidence="6" id="KW-0863">Zinc-finger</keyword>
<evidence type="ECO:0000256" key="3">
    <source>
        <dbReference type="ARBA" id="ARBA00022679"/>
    </source>
</evidence>
<dbReference type="CDD" id="cd20335">
    <property type="entry name" value="BRcat_RBR"/>
    <property type="match status" value="1"/>
</dbReference>
<evidence type="ECO:0000256" key="8">
    <source>
        <dbReference type="ARBA" id="ARBA00022833"/>
    </source>
</evidence>
<evidence type="ECO:0000256" key="2">
    <source>
        <dbReference type="ARBA" id="ARBA00012251"/>
    </source>
</evidence>
<reference evidence="10" key="1">
    <citation type="submission" date="2021-02" db="EMBL/GenBank/DDBJ databases">
        <authorList>
            <person name="Nowell W R."/>
        </authorList>
    </citation>
    <scope>NUCLEOTIDE SEQUENCE</scope>
</reference>
<dbReference type="PANTHER" id="PTHR11685">
    <property type="entry name" value="RBR FAMILY RING FINGER AND IBR DOMAIN-CONTAINING"/>
    <property type="match status" value="1"/>
</dbReference>
<protein>
    <recommendedName>
        <fullName evidence="2">RBR-type E3 ubiquitin transferase</fullName>
        <ecNumber evidence="2">2.3.2.31</ecNumber>
    </recommendedName>
</protein>
<evidence type="ECO:0000259" key="9">
    <source>
        <dbReference type="PROSITE" id="PS51873"/>
    </source>
</evidence>
<keyword evidence="5" id="KW-0677">Repeat</keyword>
<evidence type="ECO:0000313" key="12">
    <source>
        <dbReference type="Proteomes" id="UP000663855"/>
    </source>
</evidence>
<dbReference type="OrthoDB" id="5282002at2759"/>
<proteinExistence type="predicted"/>
<evidence type="ECO:0000256" key="1">
    <source>
        <dbReference type="ARBA" id="ARBA00001798"/>
    </source>
</evidence>
<dbReference type="EMBL" id="CAJNOV010001637">
    <property type="protein sequence ID" value="CAF1072295.1"/>
    <property type="molecule type" value="Genomic_DNA"/>
</dbReference>
<name>A0A814M0T7_9BILA</name>
<dbReference type="SUPFAM" id="SSF57850">
    <property type="entry name" value="RING/U-box"/>
    <property type="match status" value="2"/>
</dbReference>
<sequence length="662" mass="77071">MENKVNEASRNSLDEMNIDNNQKPCLFPDQNVLDLLELQQSRGINFNTVNNEVFTESSTPQSDSQTTSACTTNSAKECILCFNFISEADYEAHVQACLPKTPDVSRTNTIFQRKQDACLNCSCLVNSADDSGFIIPCRLNHIYCFQCLYTAMKEFLASKLMPVCHAAFCDYQLSRYDLACIPLTQRMFHQILPLVQTQQRPQCPRCCFYVEIQQIVDLDQHIESCHPENMVPCEYCYCPTDFSEYEEHRQQCASDGTGRQQKLVEYILPRTKYPFRAQQIDFFIENKKKDHHSIIHPLSIVEELAEYNDVFPMELPTRDCDICMESCFLDDIFVFGCDESHKLCYKCYEQSCIVKMNNNEILTCATCPYQLQYGELKQLRISPDQRNLVVEYQVQKTFDRYASGSRGVIKCPNQACMWAFEPGNPNEHFRVTCQMCANEFCSFCNQQYHYRTVCEEIPVITERWFFWCNTERGRYLAERAKQDANYAVQLAEYEKQHAASRQRNEELRRRYETSVEDEKYKAQNCRYCPHCNRVVERMEGCDSMVCGRDYHGGNVQSGCGKNFTWEQAKRYKSAAIRRPEQLANELPAPESPLVVHENINCDGCHEAVRGIRFDCVHCPSLIYCEKCEQRCTLAHSDENRRQGQRQHVFRLIMTPFEDAAYF</sequence>
<dbReference type="Proteomes" id="UP000663855">
    <property type="component" value="Unassembled WGS sequence"/>
</dbReference>
<evidence type="ECO:0000256" key="6">
    <source>
        <dbReference type="ARBA" id="ARBA00022771"/>
    </source>
</evidence>
<gene>
    <name evidence="10" type="ORF">CJN711_LOCUS5783</name>
    <name evidence="11" type="ORF">KQP761_LOCUS4215</name>
</gene>
<dbReference type="InterPro" id="IPR002867">
    <property type="entry name" value="IBR_dom"/>
</dbReference>
<keyword evidence="3" id="KW-0808">Transferase</keyword>
<dbReference type="Proteomes" id="UP000663834">
    <property type="component" value="Unassembled WGS sequence"/>
</dbReference>
<accession>A0A814M0T7</accession>
<comment type="caution">
    <text evidence="10">The sequence shown here is derived from an EMBL/GenBank/DDBJ whole genome shotgun (WGS) entry which is preliminary data.</text>
</comment>
<feature type="domain" description="RING-type" evidence="9">
    <location>
        <begin position="316"/>
        <end position="580"/>
    </location>
</feature>
<keyword evidence="4" id="KW-0479">Metal-binding</keyword>